<dbReference type="InterPro" id="IPR011344">
    <property type="entry name" value="ssDNA-bd"/>
</dbReference>
<feature type="compositionally biased region" description="Low complexity" evidence="5">
    <location>
        <begin position="119"/>
        <end position="139"/>
    </location>
</feature>
<dbReference type="NCBIfam" id="TIGR00621">
    <property type="entry name" value="ssb"/>
    <property type="match status" value="1"/>
</dbReference>
<dbReference type="EMBL" id="JOPJ01000002">
    <property type="protein sequence ID" value="OUJ13831.1"/>
    <property type="molecule type" value="Genomic_DNA"/>
</dbReference>
<protein>
    <recommendedName>
        <fullName evidence="3 4">Single-stranded DNA-binding protein</fullName>
        <shortName evidence="3">SSB</shortName>
    </recommendedName>
</protein>
<accession>A0A252BYF9</accession>
<dbReference type="GO" id="GO:0006260">
    <property type="term" value="P:DNA replication"/>
    <property type="evidence" value="ECO:0007669"/>
    <property type="project" value="UniProtKB-UniRule"/>
</dbReference>
<dbReference type="CDD" id="cd04496">
    <property type="entry name" value="SSB_OBF"/>
    <property type="match status" value="1"/>
</dbReference>
<organism evidence="6 7">
    <name type="scientific">Acetobacter okinawensis</name>
    <dbReference type="NCBI Taxonomy" id="1076594"/>
    <lineage>
        <taxon>Bacteria</taxon>
        <taxon>Pseudomonadati</taxon>
        <taxon>Pseudomonadota</taxon>
        <taxon>Alphaproteobacteria</taxon>
        <taxon>Acetobacterales</taxon>
        <taxon>Acetobacteraceae</taxon>
        <taxon>Acetobacter</taxon>
    </lineage>
</organism>
<keyword evidence="7" id="KW-1185">Reference proteome</keyword>
<keyword evidence="1 3" id="KW-0238">DNA-binding</keyword>
<keyword evidence="2 3" id="KW-0233">DNA recombination</keyword>
<evidence type="ECO:0000313" key="7">
    <source>
        <dbReference type="Proteomes" id="UP000194931"/>
    </source>
</evidence>
<dbReference type="SUPFAM" id="SSF50249">
    <property type="entry name" value="Nucleic acid-binding proteins"/>
    <property type="match status" value="1"/>
</dbReference>
<dbReference type="PIRSF" id="PIRSF002070">
    <property type="entry name" value="SSB"/>
    <property type="match status" value="1"/>
</dbReference>
<proteinExistence type="inferred from homology"/>
<dbReference type="GO" id="GO:0003697">
    <property type="term" value="F:single-stranded DNA binding"/>
    <property type="evidence" value="ECO:0007669"/>
    <property type="project" value="UniProtKB-UniRule"/>
</dbReference>
<evidence type="ECO:0000256" key="2">
    <source>
        <dbReference type="ARBA" id="ARBA00023172"/>
    </source>
</evidence>
<dbReference type="GO" id="GO:0006310">
    <property type="term" value="P:DNA recombination"/>
    <property type="evidence" value="ECO:0007669"/>
    <property type="project" value="UniProtKB-UniRule"/>
</dbReference>
<dbReference type="PANTHER" id="PTHR10302:SF27">
    <property type="entry name" value="SINGLE-STRANDED DNA-BINDING PROTEIN"/>
    <property type="match status" value="1"/>
</dbReference>
<keyword evidence="3" id="KW-0227">DNA damage</keyword>
<comment type="caution">
    <text evidence="3">Lacks conserved residue(s) required for the propagation of feature annotation.</text>
</comment>
<dbReference type="AlphaFoldDB" id="A0A252BYF9"/>
<dbReference type="RefSeq" id="WP_086638079.1">
    <property type="nucleotide sequence ID" value="NZ_JOPJ01000002.1"/>
</dbReference>
<dbReference type="PANTHER" id="PTHR10302">
    <property type="entry name" value="SINGLE-STRANDED DNA-BINDING PROTEIN"/>
    <property type="match status" value="1"/>
</dbReference>
<name>A0A252BYF9_9PROT</name>
<comment type="caution">
    <text evidence="6">The sequence shown here is derived from an EMBL/GenBank/DDBJ whole genome shotgun (WGS) entry which is preliminary data.</text>
</comment>
<evidence type="ECO:0000256" key="5">
    <source>
        <dbReference type="SAM" id="MobiDB-lite"/>
    </source>
</evidence>
<reference evidence="7" key="1">
    <citation type="submission" date="2014-06" db="EMBL/GenBank/DDBJ databases">
        <authorList>
            <person name="Winans N.J."/>
            <person name="Newell P.D."/>
            <person name="Douglas A.E."/>
        </authorList>
    </citation>
    <scope>NUCLEOTIDE SEQUENCE [LARGE SCALE GENOMIC DNA]</scope>
</reference>
<evidence type="ECO:0000313" key="6">
    <source>
        <dbReference type="EMBL" id="OUJ13831.1"/>
    </source>
</evidence>
<evidence type="ECO:0000256" key="1">
    <source>
        <dbReference type="ARBA" id="ARBA00023125"/>
    </source>
</evidence>
<evidence type="ECO:0000256" key="4">
    <source>
        <dbReference type="PIRNR" id="PIRNR002070"/>
    </source>
</evidence>
<evidence type="ECO:0000256" key="3">
    <source>
        <dbReference type="HAMAP-Rule" id="MF_00984"/>
    </source>
</evidence>
<dbReference type="Pfam" id="PF00436">
    <property type="entry name" value="SSB"/>
    <property type="match status" value="1"/>
</dbReference>
<keyword evidence="3" id="KW-0234">DNA repair</keyword>
<dbReference type="GO" id="GO:0006281">
    <property type="term" value="P:DNA repair"/>
    <property type="evidence" value="ECO:0007669"/>
    <property type="project" value="UniProtKB-UniRule"/>
</dbReference>
<dbReference type="InterPro" id="IPR012340">
    <property type="entry name" value="NA-bd_OB-fold"/>
</dbReference>
<keyword evidence="3" id="KW-0235">DNA replication</keyword>
<dbReference type="Gene3D" id="2.40.50.140">
    <property type="entry name" value="Nucleic acid-binding proteins"/>
    <property type="match status" value="1"/>
</dbReference>
<dbReference type="Proteomes" id="UP000194931">
    <property type="component" value="Unassembled WGS sequence"/>
</dbReference>
<dbReference type="InterPro" id="IPR000424">
    <property type="entry name" value="Primosome_PriB/ssb"/>
</dbReference>
<dbReference type="PROSITE" id="PS50935">
    <property type="entry name" value="SSB"/>
    <property type="match status" value="1"/>
</dbReference>
<comment type="subunit">
    <text evidence="3">Homotetramer.</text>
</comment>
<feature type="short sequence motif" description="Important for interaction with partner proteins" evidence="3">
    <location>
        <begin position="155"/>
        <end position="160"/>
    </location>
</feature>
<sequence>MAQTLNRWQGIGNLGKDPEVRTTQSGKRIVNLSVACSDTWKKDGQKQQSTFWAPVVIFNEKLGEIAEKWLRKGSKVYIEGKLVTRKWTDQSGVDRYSTEVVIDFSGSFQMLGEMSEGGQSSQQSQRQNKPQSNPQPQNSGYGTQSGGWGDPSDLDDEIPF</sequence>
<gene>
    <name evidence="6" type="ORF">HK26_04105</name>
</gene>
<feature type="region of interest" description="Disordered" evidence="5">
    <location>
        <begin position="112"/>
        <end position="160"/>
    </location>
</feature>
<dbReference type="HAMAP" id="MF_00984">
    <property type="entry name" value="SSB"/>
    <property type="match status" value="1"/>
</dbReference>
<dbReference type="GO" id="GO:0009295">
    <property type="term" value="C:nucleoid"/>
    <property type="evidence" value="ECO:0007669"/>
    <property type="project" value="TreeGrafter"/>
</dbReference>
<comment type="function">
    <text evidence="3">Plays an important role in DNA replication, recombination and repair. Binds to ssDNA and to an array of partner proteins to recruit them to their sites of action during DNA metabolism.</text>
</comment>
<dbReference type="OrthoDB" id="9809878at2"/>